<dbReference type="PROSITE" id="PS50943">
    <property type="entry name" value="HTH_CROC1"/>
    <property type="match status" value="1"/>
</dbReference>
<reference evidence="3" key="1">
    <citation type="submission" date="2024-07" db="EMBL/GenBank/DDBJ databases">
        <title>Complete genome sequences of cellulolytic bacteria, Kitasatospora sp. CMC57 and Streptomyces sp. CMC78, isolated from Japanese agricultural soil.</title>
        <authorList>
            <person name="Hashimoto T."/>
            <person name="Ito M."/>
            <person name="Iwamoto M."/>
            <person name="Fukahori D."/>
            <person name="Shoda T."/>
            <person name="Sakoda M."/>
            <person name="Morohoshi T."/>
            <person name="Mitsuboshi M."/>
            <person name="Nishizawa T."/>
        </authorList>
    </citation>
    <scope>NUCLEOTIDE SEQUENCE</scope>
    <source>
        <strain evidence="3">CMC57</strain>
    </source>
</reference>
<dbReference type="SUPFAM" id="SSF47413">
    <property type="entry name" value="lambda repressor-like DNA-binding domains"/>
    <property type="match status" value="1"/>
</dbReference>
<dbReference type="Gene3D" id="2.30.110.10">
    <property type="entry name" value="Electron Transport, Fmn-binding Protein, Chain A"/>
    <property type="match status" value="1"/>
</dbReference>
<dbReference type="Gene3D" id="1.10.260.40">
    <property type="entry name" value="lambda repressor-like DNA-binding domains"/>
    <property type="match status" value="1"/>
</dbReference>
<dbReference type="AlphaFoldDB" id="A0AB33K6Q6"/>
<feature type="compositionally biased region" description="Basic and acidic residues" evidence="1">
    <location>
        <begin position="1"/>
        <end position="12"/>
    </location>
</feature>
<proteinExistence type="predicted"/>
<name>A0AB33K6Q6_9ACTN</name>
<protein>
    <recommendedName>
        <fullName evidence="2">HTH cro/C1-type domain-containing protein</fullName>
    </recommendedName>
</protein>
<dbReference type="Pfam" id="PF01381">
    <property type="entry name" value="HTH_3"/>
    <property type="match status" value="1"/>
</dbReference>
<dbReference type="InterPro" id="IPR001387">
    <property type="entry name" value="Cro/C1-type_HTH"/>
</dbReference>
<accession>A0AB33K6Q6</accession>
<feature type="domain" description="HTH cro/C1-type" evidence="2">
    <location>
        <begin position="25"/>
        <end position="79"/>
    </location>
</feature>
<feature type="region of interest" description="Disordered" evidence="1">
    <location>
        <begin position="1"/>
        <end position="24"/>
    </location>
</feature>
<evidence type="ECO:0000256" key="1">
    <source>
        <dbReference type="SAM" id="MobiDB-lite"/>
    </source>
</evidence>
<dbReference type="GO" id="GO:0003677">
    <property type="term" value="F:DNA binding"/>
    <property type="evidence" value="ECO:0007669"/>
    <property type="project" value="InterPro"/>
</dbReference>
<evidence type="ECO:0000313" key="3">
    <source>
        <dbReference type="EMBL" id="BFP49373.1"/>
    </source>
</evidence>
<evidence type="ECO:0000259" key="2">
    <source>
        <dbReference type="PROSITE" id="PS50943"/>
    </source>
</evidence>
<dbReference type="InterPro" id="IPR010982">
    <property type="entry name" value="Lambda_DNA-bd_dom_sf"/>
</dbReference>
<organism evidence="3">
    <name type="scientific">Kitasatospora sp. CMC57</name>
    <dbReference type="NCBI Taxonomy" id="3231513"/>
    <lineage>
        <taxon>Bacteria</taxon>
        <taxon>Bacillati</taxon>
        <taxon>Actinomycetota</taxon>
        <taxon>Actinomycetes</taxon>
        <taxon>Kitasatosporales</taxon>
        <taxon>Streptomycetaceae</taxon>
        <taxon>Kitasatospora</taxon>
    </lineage>
</organism>
<dbReference type="SMART" id="SM00530">
    <property type="entry name" value="HTH_XRE"/>
    <property type="match status" value="1"/>
</dbReference>
<dbReference type="CDD" id="cd00093">
    <property type="entry name" value="HTH_XRE"/>
    <property type="match status" value="1"/>
</dbReference>
<sequence length="232" mass="25274">MFMSARDRERATARSAHPGDLGRRVVHRREQLGLTREQVAERAGMAVNYLDYLETSPAAIDIDALTRLAGALDTAVGRLLGSARGTPSGPGRRGTEPVPEELAAWECWAKMAPRGVGRVALTTPDGPLALPVNYRVQDATLLYRTTADGVLARAAGSRVAFEVDQLDDALGQGWSVLVTGTAEQVTEPEVLEWLARHADPRPWAGGHRDTWLRIKPDTITGRRIRTPDLPND</sequence>
<dbReference type="InterPro" id="IPR012349">
    <property type="entry name" value="Split_barrel_FMN-bd"/>
</dbReference>
<dbReference type="Pfam" id="PF12900">
    <property type="entry name" value="Pyridox_ox_2"/>
    <property type="match status" value="1"/>
</dbReference>
<gene>
    <name evidence="3" type="ORF">KCMC57_57410</name>
</gene>
<dbReference type="EMBL" id="AP035881">
    <property type="protein sequence ID" value="BFP49373.1"/>
    <property type="molecule type" value="Genomic_DNA"/>
</dbReference>
<dbReference type="SUPFAM" id="SSF50475">
    <property type="entry name" value="FMN-binding split barrel"/>
    <property type="match status" value="1"/>
</dbReference>
<dbReference type="InterPro" id="IPR024747">
    <property type="entry name" value="Pyridox_Oxase-rel"/>
</dbReference>